<proteinExistence type="predicted"/>
<evidence type="ECO:0008006" key="3">
    <source>
        <dbReference type="Google" id="ProtNLM"/>
    </source>
</evidence>
<protein>
    <recommendedName>
        <fullName evidence="3">Lipoprotein</fullName>
    </recommendedName>
</protein>
<dbReference type="EMBL" id="JACHGF010000015">
    <property type="protein sequence ID" value="MBB5287290.1"/>
    <property type="molecule type" value="Genomic_DNA"/>
</dbReference>
<name>A0A840U5D6_9BACT</name>
<sequence>MKRFAFNSLFLLLLATLAGCAIQPLGYFTTEPYTKPLPQKRSEPLTIVLREDVKDSLRMEGAHTQRFRMKLTDFRQTLQTSLRHTFSKNFEQVTFADTEPTQGLVLVIYRIRPLWRLGGTSTSDLYIEGQTQTVSESHWYALFQFESTLFRDGKQIQSADGQAGSELAMSSFSQAHAVFKNGLRVTCESLYRKLFTDDVLATIK</sequence>
<dbReference type="Proteomes" id="UP000557307">
    <property type="component" value="Unassembled WGS sequence"/>
</dbReference>
<gene>
    <name evidence="1" type="ORF">HNQ92_005453</name>
</gene>
<evidence type="ECO:0000313" key="2">
    <source>
        <dbReference type="Proteomes" id="UP000557307"/>
    </source>
</evidence>
<reference evidence="1 2" key="1">
    <citation type="submission" date="2020-08" db="EMBL/GenBank/DDBJ databases">
        <title>Genomic Encyclopedia of Type Strains, Phase IV (KMG-IV): sequencing the most valuable type-strain genomes for metagenomic binning, comparative biology and taxonomic classification.</title>
        <authorList>
            <person name="Goeker M."/>
        </authorList>
    </citation>
    <scope>NUCLEOTIDE SEQUENCE [LARGE SCALE GENOMIC DNA]</scope>
    <source>
        <strain evidence="1 2">DSM 105074</strain>
    </source>
</reference>
<dbReference type="PROSITE" id="PS51257">
    <property type="entry name" value="PROKAR_LIPOPROTEIN"/>
    <property type="match status" value="1"/>
</dbReference>
<accession>A0A840U5D6</accession>
<keyword evidence="2" id="KW-1185">Reference proteome</keyword>
<dbReference type="AlphaFoldDB" id="A0A840U5D6"/>
<organism evidence="1 2">
    <name type="scientific">Rhabdobacter roseus</name>
    <dbReference type="NCBI Taxonomy" id="1655419"/>
    <lineage>
        <taxon>Bacteria</taxon>
        <taxon>Pseudomonadati</taxon>
        <taxon>Bacteroidota</taxon>
        <taxon>Cytophagia</taxon>
        <taxon>Cytophagales</taxon>
        <taxon>Cytophagaceae</taxon>
        <taxon>Rhabdobacter</taxon>
    </lineage>
</organism>
<comment type="caution">
    <text evidence="1">The sequence shown here is derived from an EMBL/GenBank/DDBJ whole genome shotgun (WGS) entry which is preliminary data.</text>
</comment>
<evidence type="ECO:0000313" key="1">
    <source>
        <dbReference type="EMBL" id="MBB5287290.1"/>
    </source>
</evidence>
<dbReference type="RefSeq" id="WP_184179233.1">
    <property type="nucleotide sequence ID" value="NZ_JACHGF010000015.1"/>
</dbReference>